<proteinExistence type="predicted"/>
<dbReference type="AlphaFoldDB" id="N6Z056"/>
<protein>
    <submittedName>
        <fullName evidence="2">Type III restriction protein res subunit</fullName>
    </submittedName>
</protein>
<evidence type="ECO:0000313" key="3">
    <source>
        <dbReference type="Proteomes" id="UP000013047"/>
    </source>
</evidence>
<organism evidence="2 3">
    <name type="scientific">Thauera phenylacetica B4P</name>
    <dbReference type="NCBI Taxonomy" id="1234382"/>
    <lineage>
        <taxon>Bacteria</taxon>
        <taxon>Pseudomonadati</taxon>
        <taxon>Pseudomonadota</taxon>
        <taxon>Betaproteobacteria</taxon>
        <taxon>Rhodocyclales</taxon>
        <taxon>Zoogloeaceae</taxon>
        <taxon>Thauera</taxon>
    </lineage>
</organism>
<dbReference type="Pfam" id="PF04851">
    <property type="entry name" value="ResIII"/>
    <property type="match status" value="1"/>
</dbReference>
<dbReference type="GO" id="GO:0003677">
    <property type="term" value="F:DNA binding"/>
    <property type="evidence" value="ECO:0007669"/>
    <property type="project" value="InterPro"/>
</dbReference>
<keyword evidence="3" id="KW-1185">Reference proteome</keyword>
<dbReference type="InterPro" id="IPR027417">
    <property type="entry name" value="P-loop_NTPase"/>
</dbReference>
<dbReference type="Proteomes" id="UP000013047">
    <property type="component" value="Unassembled WGS sequence"/>
</dbReference>
<gene>
    <name evidence="2" type="ORF">C667_09900</name>
</gene>
<dbReference type="Gene3D" id="3.40.50.300">
    <property type="entry name" value="P-loop containing nucleotide triphosphate hydrolases"/>
    <property type="match status" value="1"/>
</dbReference>
<dbReference type="GO" id="GO:0016787">
    <property type="term" value="F:hydrolase activity"/>
    <property type="evidence" value="ECO:0007669"/>
    <property type="project" value="InterPro"/>
</dbReference>
<reference evidence="2 3" key="1">
    <citation type="submission" date="2012-09" db="EMBL/GenBank/DDBJ databases">
        <title>Draft Genome Sequences of 6 Strains from Genus Thauera.</title>
        <authorList>
            <person name="Liu B."/>
            <person name="Shapleigh J.P."/>
            <person name="Frostegard A.H."/>
        </authorList>
    </citation>
    <scope>NUCLEOTIDE SEQUENCE [LARGE SCALE GENOMIC DNA]</scope>
    <source>
        <strain evidence="2 3">B4P</strain>
    </source>
</reference>
<dbReference type="SUPFAM" id="SSF52540">
    <property type="entry name" value="P-loop containing nucleoside triphosphate hydrolases"/>
    <property type="match status" value="1"/>
</dbReference>
<accession>N6Z056</accession>
<comment type="caution">
    <text evidence="2">The sequence shown here is derived from an EMBL/GenBank/DDBJ whole genome shotgun (WGS) entry which is preliminary data.</text>
</comment>
<dbReference type="OrthoDB" id="9804145at2"/>
<feature type="domain" description="Helicase/UvrB N-terminal" evidence="1">
    <location>
        <begin position="185"/>
        <end position="311"/>
    </location>
</feature>
<dbReference type="EMBL" id="AMXF01000057">
    <property type="protein sequence ID" value="ENO97245.1"/>
    <property type="molecule type" value="Genomic_DNA"/>
</dbReference>
<evidence type="ECO:0000313" key="2">
    <source>
        <dbReference type="EMBL" id="ENO97245.1"/>
    </source>
</evidence>
<sequence length="1126" mass="126830">MATTKKNAKTAGTVKKAKGSAKTADPFIFKLVLNAWMIEQFGVDPLTEHKDTDGRSIPPIRRLAHTIIDEDKEGLHEDGRHRFFRELNANWPASAKVSAAELAAYEDNILAHTKTLNDRRQAGGERRIVWKYFQWLSLIFTERYLDLFFHQPAQLLDSLNEFLLRFNAWRTAARLPTTVEPFTVADLNRLCFQNATGSGKTFLMHANVLQFRHYAKLSNRENEFSRSVLITPNESLTEQHLRELGQNGIASQRFRADLLGSPDLGRVDVIEITKLGEVRRENTVAVSEFGDNNLLLVDEGHRGLGSEEETGWLKRREAIAARGFVFEYSATFAQAVAAAGSESITQTYAKSVLFDYSYRYFYEDGFGKDYSILNLAKEGADTRRYLTACLLAYFQQLRLYDRDTLALRPFNLEKPLWVFVGGSVSKPGGANQDEKAAIADVARIVLFLGEFVADPATSKKDIQLLLTQSGAANGMIDADGNDIFASCFPVLQNMLGAGGTVDEIYGSILGEVFQARSGGILRITRIKGDSGEIHLRVGHAERPFGLINVGDAKGLADHIGERIPAEKVEITSSEFDDRPLFSGASDSQSPVNILIGAKKFIEGWDCWRVSTLGLMHVGKSEGSQIIQLFGRGVRLKGFDWSLKRSSRCTRINVPRPANIHWLETLQVFGIEAEFMQRFRDYLAAEGLPGNERQEVIEVPMHTTRNFGTRLKVLRPKRKKDNGREYDFKLDAPLPILRLPLPAKVIARQIELDWYPRIEALAVGKANVSEATAKQTQLFKGHQLALIDWDAVFFELEAFKRVRRFENLLVHRDDLPKLFTDGHGAWYRLYAPDTLMQPRAWAEVRQWQLIVTTLLKRLMEALFNHQVDAFFEQRLEYRELTAADDNLPKQDDHWKIMVDANESTLISDLKQLAADVETLARSIKDSSATTRLHDKSRPGGLPPDALLGGIHLYSPLLHMPDGAGPTSRIKISPVALKDSEFDFVRDLHAHLLENQSAFAGKEFFLLRNKARGGGIGFFEAGSFYPDFILWIIDGDRQQIVFIEPHGLIHEGITSPKVQFCKVIKDIEKRLGDDKVSLSSFIVSPTQLSSLQRNFGLHSLEEFLEINILFMKNDSAYVGRLLEKACMP</sequence>
<dbReference type="RefSeq" id="WP_004361792.1">
    <property type="nucleotide sequence ID" value="NZ_AMXF01000057.1"/>
</dbReference>
<dbReference type="GO" id="GO:0005524">
    <property type="term" value="F:ATP binding"/>
    <property type="evidence" value="ECO:0007669"/>
    <property type="project" value="InterPro"/>
</dbReference>
<name>N6Z056_9RHOO</name>
<evidence type="ECO:0000259" key="1">
    <source>
        <dbReference type="Pfam" id="PF04851"/>
    </source>
</evidence>
<dbReference type="InterPro" id="IPR006935">
    <property type="entry name" value="Helicase/UvrB_N"/>
</dbReference>